<evidence type="ECO:0000256" key="2">
    <source>
        <dbReference type="ARBA" id="ARBA00006966"/>
    </source>
</evidence>
<dbReference type="GO" id="GO:0016829">
    <property type="term" value="F:lyase activity"/>
    <property type="evidence" value="ECO:0007669"/>
    <property type="project" value="InterPro"/>
</dbReference>
<comment type="similarity">
    <text evidence="2">Belongs to the threonine aldolase family.</text>
</comment>
<comment type="caution">
    <text evidence="5">The sequence shown here is derived from an EMBL/GenBank/DDBJ whole genome shotgun (WGS) entry which is preliminary data.</text>
</comment>
<evidence type="ECO:0000259" key="4">
    <source>
        <dbReference type="Pfam" id="PF01212"/>
    </source>
</evidence>
<dbReference type="AlphaFoldDB" id="A0A9D2B7R2"/>
<keyword evidence="3" id="KW-0663">Pyridoxal phosphate</keyword>
<dbReference type="InterPro" id="IPR001597">
    <property type="entry name" value="ArAA_b-elim_lyase/Thr_aldolase"/>
</dbReference>
<dbReference type="Proteomes" id="UP000886800">
    <property type="component" value="Unassembled WGS sequence"/>
</dbReference>
<evidence type="ECO:0000256" key="3">
    <source>
        <dbReference type="ARBA" id="ARBA00022898"/>
    </source>
</evidence>
<evidence type="ECO:0000313" key="5">
    <source>
        <dbReference type="EMBL" id="HIX66385.1"/>
    </source>
</evidence>
<dbReference type="EMBL" id="DXES01000190">
    <property type="protein sequence ID" value="HIX66385.1"/>
    <property type="molecule type" value="Genomic_DNA"/>
</dbReference>
<proteinExistence type="inferred from homology"/>
<evidence type="ECO:0000256" key="1">
    <source>
        <dbReference type="ARBA" id="ARBA00001933"/>
    </source>
</evidence>
<evidence type="ECO:0000313" key="6">
    <source>
        <dbReference type="Proteomes" id="UP000886800"/>
    </source>
</evidence>
<dbReference type="Pfam" id="PF01212">
    <property type="entry name" value="Beta_elim_lyase"/>
    <property type="match status" value="1"/>
</dbReference>
<protein>
    <submittedName>
        <fullName evidence="5">Low specificity L-threonine aldolase</fullName>
    </submittedName>
</protein>
<dbReference type="Gene3D" id="3.90.1150.10">
    <property type="entry name" value="Aspartate Aminotransferase, domain 1"/>
    <property type="match status" value="1"/>
</dbReference>
<gene>
    <name evidence="5" type="ORF">H9736_09070</name>
</gene>
<feature type="domain" description="Aromatic amino acid beta-eliminating lyase/threonine aldolase" evidence="4">
    <location>
        <begin position="9"/>
        <end position="291"/>
    </location>
</feature>
<dbReference type="GO" id="GO:0006520">
    <property type="term" value="P:amino acid metabolic process"/>
    <property type="evidence" value="ECO:0007669"/>
    <property type="project" value="InterPro"/>
</dbReference>
<accession>A0A9D2B7R2</accession>
<organism evidence="5 6">
    <name type="scientific">Candidatus Anaerotruncus excrementipullorum</name>
    <dbReference type="NCBI Taxonomy" id="2838465"/>
    <lineage>
        <taxon>Bacteria</taxon>
        <taxon>Bacillati</taxon>
        <taxon>Bacillota</taxon>
        <taxon>Clostridia</taxon>
        <taxon>Eubacteriales</taxon>
        <taxon>Oscillospiraceae</taxon>
        <taxon>Anaerotruncus</taxon>
    </lineage>
</organism>
<reference evidence="5" key="1">
    <citation type="journal article" date="2021" name="PeerJ">
        <title>Extensive microbial diversity within the chicken gut microbiome revealed by metagenomics and culture.</title>
        <authorList>
            <person name="Gilroy R."/>
            <person name="Ravi A."/>
            <person name="Getino M."/>
            <person name="Pursley I."/>
            <person name="Horton D.L."/>
            <person name="Alikhan N.F."/>
            <person name="Baker D."/>
            <person name="Gharbi K."/>
            <person name="Hall N."/>
            <person name="Watson M."/>
            <person name="Adriaenssens E.M."/>
            <person name="Foster-Nyarko E."/>
            <person name="Jarju S."/>
            <person name="Secka A."/>
            <person name="Antonio M."/>
            <person name="Oren A."/>
            <person name="Chaudhuri R.R."/>
            <person name="La Ragione R."/>
            <person name="Hildebrand F."/>
            <person name="Pallen M.J."/>
        </authorList>
    </citation>
    <scope>NUCLEOTIDE SEQUENCE</scope>
    <source>
        <strain evidence="5">CHK188-5543</strain>
    </source>
</reference>
<dbReference type="SUPFAM" id="SSF53383">
    <property type="entry name" value="PLP-dependent transferases"/>
    <property type="match status" value="1"/>
</dbReference>
<name>A0A9D2B7R2_9FIRM</name>
<dbReference type="PANTHER" id="PTHR48097:SF5">
    <property type="entry name" value="LOW SPECIFICITY L-THREONINE ALDOLASE"/>
    <property type="match status" value="1"/>
</dbReference>
<dbReference type="PANTHER" id="PTHR48097">
    <property type="entry name" value="L-THREONINE ALDOLASE-RELATED"/>
    <property type="match status" value="1"/>
</dbReference>
<dbReference type="InterPro" id="IPR015421">
    <property type="entry name" value="PyrdxlP-dep_Trfase_major"/>
</dbReference>
<dbReference type="InterPro" id="IPR015424">
    <property type="entry name" value="PyrdxlP-dep_Trfase"/>
</dbReference>
<comment type="cofactor">
    <cofactor evidence="1">
        <name>pyridoxal 5'-phosphate</name>
        <dbReference type="ChEBI" id="CHEBI:597326"/>
    </cofactor>
</comment>
<reference evidence="5" key="2">
    <citation type="submission" date="2021-04" db="EMBL/GenBank/DDBJ databases">
        <authorList>
            <person name="Gilroy R."/>
        </authorList>
    </citation>
    <scope>NUCLEOTIDE SEQUENCE</scope>
    <source>
        <strain evidence="5">CHK188-5543</strain>
    </source>
</reference>
<sequence length="345" mass="38426">MIIFENDYSAGCAPEIMERLAASNLEQTTTYGKDDYCKRASQMILEQAQLPEGEVFYFVGGTIANATATSYLLRPYQGVLCAASAHITAHEAGAIEAGGNKVLTIPSEDGKLTPDQIEQAVMAYRNDHAWQQLVEPGMVYISQSTENGTVYNKAELEGMHEVCQKYALPLYVDGARLGYGLAAPDGDVTLADLGRLCDMFYIGGTKQGALFGEAMVICNPAYRQGFSNMMRHKGAVLAKGRLMGIQFETLFEDGLYFRLAAHANKLAMKIRGVLEEKGCQLPFDNRTNQQFVLWPVETIRQVEQQYQLYDFGPHPSGLHLARFNTSWYTREEDVDALVADLRRWL</sequence>
<dbReference type="Gene3D" id="3.40.640.10">
    <property type="entry name" value="Type I PLP-dependent aspartate aminotransferase-like (Major domain)"/>
    <property type="match status" value="1"/>
</dbReference>
<dbReference type="InterPro" id="IPR015422">
    <property type="entry name" value="PyrdxlP-dep_Trfase_small"/>
</dbReference>